<dbReference type="InterPro" id="IPR050490">
    <property type="entry name" value="Bact_solute-bd_prot1"/>
</dbReference>
<dbReference type="PANTHER" id="PTHR43649:SF33">
    <property type="entry name" value="POLYGALACTURONAN_RHAMNOGALACTURONAN-BINDING PROTEIN YTCQ"/>
    <property type="match status" value="1"/>
</dbReference>
<name>A0A7W5G8G0_9BACL</name>
<accession>A0A7W5G8G0</accession>
<evidence type="ECO:0000313" key="3">
    <source>
        <dbReference type="EMBL" id="MBB3150581.1"/>
    </source>
</evidence>
<feature type="chain" id="PRO_5038613328" evidence="2">
    <location>
        <begin position="28"/>
        <end position="547"/>
    </location>
</feature>
<protein>
    <submittedName>
        <fullName evidence="3">Putative aldouronate transport system substrate-binding protein</fullName>
    </submittedName>
</protein>
<gene>
    <name evidence="3" type="ORF">FHS16_000615</name>
</gene>
<comment type="caution">
    <text evidence="3">The sequence shown here is derived from an EMBL/GenBank/DDBJ whole genome shotgun (WGS) entry which is preliminary data.</text>
</comment>
<dbReference type="Proteomes" id="UP000518605">
    <property type="component" value="Unassembled WGS sequence"/>
</dbReference>
<keyword evidence="1 2" id="KW-0732">Signal</keyword>
<dbReference type="SUPFAM" id="SSF53850">
    <property type="entry name" value="Periplasmic binding protein-like II"/>
    <property type="match status" value="1"/>
</dbReference>
<dbReference type="AlphaFoldDB" id="A0A7W5G8G0"/>
<reference evidence="3 4" key="1">
    <citation type="submission" date="2020-08" db="EMBL/GenBank/DDBJ databases">
        <title>Genomic Encyclopedia of Type Strains, Phase III (KMG-III): the genomes of soil and plant-associated and newly described type strains.</title>
        <authorList>
            <person name="Whitman W."/>
        </authorList>
    </citation>
    <scope>NUCLEOTIDE SEQUENCE [LARGE SCALE GENOMIC DNA]</scope>
    <source>
        <strain evidence="3 4">CECT 8234</strain>
    </source>
</reference>
<dbReference type="RefSeq" id="WP_183558722.1">
    <property type="nucleotide sequence ID" value="NZ_CBCSLB010000004.1"/>
</dbReference>
<dbReference type="PROSITE" id="PS51257">
    <property type="entry name" value="PROKAR_LIPOPROTEIN"/>
    <property type="match status" value="1"/>
</dbReference>
<evidence type="ECO:0000256" key="2">
    <source>
        <dbReference type="SAM" id="SignalP"/>
    </source>
</evidence>
<feature type="signal peptide" evidence="2">
    <location>
        <begin position="1"/>
        <end position="27"/>
    </location>
</feature>
<dbReference type="Gene3D" id="3.40.190.10">
    <property type="entry name" value="Periplasmic binding protein-like II"/>
    <property type="match status" value="2"/>
</dbReference>
<dbReference type="PANTHER" id="PTHR43649">
    <property type="entry name" value="ARABINOSE-BINDING PROTEIN-RELATED"/>
    <property type="match status" value="1"/>
</dbReference>
<evidence type="ECO:0000313" key="4">
    <source>
        <dbReference type="Proteomes" id="UP000518605"/>
    </source>
</evidence>
<organism evidence="3 4">
    <name type="scientific">Paenibacillus endophyticus</name>
    <dbReference type="NCBI Taxonomy" id="1294268"/>
    <lineage>
        <taxon>Bacteria</taxon>
        <taxon>Bacillati</taxon>
        <taxon>Bacillota</taxon>
        <taxon>Bacilli</taxon>
        <taxon>Bacillales</taxon>
        <taxon>Paenibacillaceae</taxon>
        <taxon>Paenibacillus</taxon>
    </lineage>
</organism>
<keyword evidence="4" id="KW-1185">Reference proteome</keyword>
<dbReference type="EMBL" id="JACHXW010000002">
    <property type="protein sequence ID" value="MBB3150581.1"/>
    <property type="molecule type" value="Genomic_DNA"/>
</dbReference>
<proteinExistence type="predicted"/>
<evidence type="ECO:0000256" key="1">
    <source>
        <dbReference type="ARBA" id="ARBA00022729"/>
    </source>
</evidence>
<sequence>MKKTSKAASFTLLTALFISVLSGCGSANNVPEASNNAQAPTNAESDNPYKDHMDISVSWWGIGVGFQQKDDILQHVENTFNVTFKPMDIGWDNYKQKAQVWAAAGQLPDIITNSITNDSPATYNEWVNQDLIHALPDDLSAYPHVEQVAKAKGVDGIRRDGKLYAIPRMTFPLEQAEAVWAVDRAIFVRKDWMEKLGIADPKSFEEFNAMLKAFVEKDPDGNNKNDTTGIVMNTLGYFKSVFVPTFPQMGNQGWVEEDGKWIPFYASQKMDEVVVQARQMYKDHTLDPDFAVAKAGEGNQKFYQNKAGAFAFKTDGILGATGIQSEWEKNNPGLSFFDHVKILHLWPGADGTVYRQVNSPWWSETMINVDVDDKKLDRILRIYDWLLSAEGKELFDYGIEGKDYTKDGDKYVITRAKEENGQYIDLKKAYPSMDIISQMAAWRNASAIEDSESNRAAHGDAAIQFIQDEIKWQMDNAKPMPTAFEFFTMTTPAKDKLSAINFDDDFTKMILGKDDPVQTWREIVKGYDSKGLQQAITEVTAEMAKQK</sequence>